<protein>
    <recommendedName>
        <fullName evidence="3">Peptidase M23</fullName>
    </recommendedName>
</protein>
<dbReference type="EMBL" id="JBBDGN010000001">
    <property type="protein sequence ID" value="MEJ1090083.1"/>
    <property type="molecule type" value="Genomic_DNA"/>
</dbReference>
<proteinExistence type="predicted"/>
<name>A0ABU8LFV6_9MICO</name>
<accession>A0ABU8LFV6</accession>
<evidence type="ECO:0000313" key="2">
    <source>
        <dbReference type="Proteomes" id="UP001366085"/>
    </source>
</evidence>
<keyword evidence="2" id="KW-1185">Reference proteome</keyword>
<gene>
    <name evidence="1" type="ORF">WDU93_00120</name>
</gene>
<evidence type="ECO:0008006" key="3">
    <source>
        <dbReference type="Google" id="ProtNLM"/>
    </source>
</evidence>
<comment type="caution">
    <text evidence="1">The sequence shown here is derived from an EMBL/GenBank/DDBJ whole genome shotgun (WGS) entry which is preliminary data.</text>
</comment>
<evidence type="ECO:0000313" key="1">
    <source>
        <dbReference type="EMBL" id="MEJ1090083.1"/>
    </source>
</evidence>
<dbReference type="Proteomes" id="UP001366085">
    <property type="component" value="Unassembled WGS sequence"/>
</dbReference>
<dbReference type="RefSeq" id="WP_337316103.1">
    <property type="nucleotide sequence ID" value="NZ_JBBDGN010000001.1"/>
</dbReference>
<organism evidence="1 2">
    <name type="scientific">Microbacterium istanbulense</name>
    <dbReference type="NCBI Taxonomy" id="3122049"/>
    <lineage>
        <taxon>Bacteria</taxon>
        <taxon>Bacillati</taxon>
        <taxon>Actinomycetota</taxon>
        <taxon>Actinomycetes</taxon>
        <taxon>Micrococcales</taxon>
        <taxon>Microbacteriaceae</taxon>
        <taxon>Microbacterium</taxon>
    </lineage>
</organism>
<sequence length="216" mass="23694">MSTRTRTAAERRRLTKRRARRARGRRVFAITAVSGLGLALVLGVIGVATAQHPSTRYCIVEPASFPPFGVSGWRGEQLENAAIIIRTADALGFDRDGQILGVMAAMGESSLRNIDYGDWETSGVTNPDGSRTSSIGLFQQQDWWGSVEERMDPATAATLFYERLARLSGWQQLPPSQAIHRVQINSDPEHYARFADDAAEIVDRLSGECAQSTPDS</sequence>
<reference evidence="1 2" key="1">
    <citation type="submission" date="2024-02" db="EMBL/GenBank/DDBJ databases">
        <authorList>
            <person name="Saticioglu I.B."/>
        </authorList>
    </citation>
    <scope>NUCLEOTIDE SEQUENCE [LARGE SCALE GENOMIC DNA]</scope>
    <source>
        <strain evidence="1 2">Mu-43</strain>
    </source>
</reference>